<comment type="caution">
    <text evidence="3">The sequence shown here is derived from an EMBL/GenBank/DDBJ whole genome shotgun (WGS) entry which is preliminary data.</text>
</comment>
<evidence type="ECO:0000313" key="3">
    <source>
        <dbReference type="EMBL" id="GGG20411.1"/>
    </source>
</evidence>
<dbReference type="RefSeq" id="WP_188898314.1">
    <property type="nucleotide sequence ID" value="NZ_BMKS01000002.1"/>
</dbReference>
<dbReference type="InterPro" id="IPR024654">
    <property type="entry name" value="Calcineurin-like_PHP_lpxH"/>
</dbReference>
<dbReference type="GO" id="GO:0016791">
    <property type="term" value="F:phosphatase activity"/>
    <property type="evidence" value="ECO:0007669"/>
    <property type="project" value="TreeGrafter"/>
</dbReference>
<feature type="domain" description="Calcineurin-like phosphoesterase" evidence="2">
    <location>
        <begin position="1"/>
        <end position="215"/>
    </location>
</feature>
<sequence length="283" mass="30031">MRIALLSDVHANLEALRATLRRIAAQGVDGVVCLGDVVGYNADPVACIALLREVGALCVAGNHDRAVAGRITTAGFSAAAARGVLWTRRRLPDGERAFLAGLPLQACVADRLVAVHGALLPGGVGCDMTRLDSDERRRACFEALRAHPSGARICAFGHTHHLGIYELRGDGAVRACAGDRVVLREDAYYLVNPGTVGQPRSADRRASFLVLDTERGTIAVHRTPYDHGTALAKARRAGLAPAPSALPAPVRAALERGLRSVGLFAPARRVVRALRTRRDRVAG</sequence>
<reference evidence="3 4" key="1">
    <citation type="journal article" date="2014" name="Int. J. Syst. Evol. Microbiol.">
        <title>Complete genome sequence of Corynebacterium casei LMG S-19264T (=DSM 44701T), isolated from a smear-ripened cheese.</title>
        <authorList>
            <consortium name="US DOE Joint Genome Institute (JGI-PGF)"/>
            <person name="Walter F."/>
            <person name="Albersmeier A."/>
            <person name="Kalinowski J."/>
            <person name="Ruckert C."/>
        </authorList>
    </citation>
    <scope>NUCLEOTIDE SEQUENCE [LARGE SCALE GENOMIC DNA]</scope>
    <source>
        <strain evidence="3 4">CGMCC 1.16330</strain>
    </source>
</reference>
<accession>A0A8J3EAW8</accession>
<dbReference type="InterPro" id="IPR011152">
    <property type="entry name" value="Pesterase_MJ0912"/>
</dbReference>
<dbReference type="EMBL" id="BMKS01000002">
    <property type="protein sequence ID" value="GGG20411.1"/>
    <property type="molecule type" value="Genomic_DNA"/>
</dbReference>
<dbReference type="PANTHER" id="PTHR42850">
    <property type="entry name" value="METALLOPHOSPHOESTERASE"/>
    <property type="match status" value="1"/>
</dbReference>
<comment type="similarity">
    <text evidence="1">Belongs to the metallophosphoesterase superfamily. YfcE family.</text>
</comment>
<dbReference type="InterPro" id="IPR050126">
    <property type="entry name" value="Ap4A_hydrolase"/>
</dbReference>
<dbReference type="PIRSF" id="PIRSF000883">
    <property type="entry name" value="Pesterase_MJ0912"/>
    <property type="match status" value="1"/>
</dbReference>
<dbReference type="InterPro" id="IPR029052">
    <property type="entry name" value="Metallo-depent_PP-like"/>
</dbReference>
<proteinExistence type="inferred from homology"/>
<protein>
    <submittedName>
        <fullName evidence="3">Phosphoesterase</fullName>
    </submittedName>
</protein>
<dbReference type="SUPFAM" id="SSF56300">
    <property type="entry name" value="Metallo-dependent phosphatases"/>
    <property type="match status" value="1"/>
</dbReference>
<evidence type="ECO:0000259" key="2">
    <source>
        <dbReference type="Pfam" id="PF12850"/>
    </source>
</evidence>
<dbReference type="AlphaFoldDB" id="A0A8J3EAW8"/>
<evidence type="ECO:0000313" key="4">
    <source>
        <dbReference type="Proteomes" id="UP000597507"/>
    </source>
</evidence>
<dbReference type="Gene3D" id="3.60.21.10">
    <property type="match status" value="1"/>
</dbReference>
<keyword evidence="4" id="KW-1185">Reference proteome</keyword>
<dbReference type="PANTHER" id="PTHR42850:SF2">
    <property type="entry name" value="BLL5683 PROTEIN"/>
    <property type="match status" value="1"/>
</dbReference>
<dbReference type="Pfam" id="PF12850">
    <property type="entry name" value="Metallophos_2"/>
    <property type="match status" value="1"/>
</dbReference>
<evidence type="ECO:0000256" key="1">
    <source>
        <dbReference type="ARBA" id="ARBA00008950"/>
    </source>
</evidence>
<dbReference type="GO" id="GO:0005737">
    <property type="term" value="C:cytoplasm"/>
    <property type="evidence" value="ECO:0007669"/>
    <property type="project" value="TreeGrafter"/>
</dbReference>
<name>A0A8J3EAW8_9PROT</name>
<organism evidence="3 4">
    <name type="scientific">Caldovatus sediminis</name>
    <dbReference type="NCBI Taxonomy" id="2041189"/>
    <lineage>
        <taxon>Bacteria</taxon>
        <taxon>Pseudomonadati</taxon>
        <taxon>Pseudomonadota</taxon>
        <taxon>Alphaproteobacteria</taxon>
        <taxon>Acetobacterales</taxon>
        <taxon>Roseomonadaceae</taxon>
        <taxon>Caldovatus</taxon>
    </lineage>
</organism>
<dbReference type="Proteomes" id="UP000597507">
    <property type="component" value="Unassembled WGS sequence"/>
</dbReference>
<gene>
    <name evidence="3" type="ORF">GCM10010964_05780</name>
</gene>